<evidence type="ECO:0000256" key="1">
    <source>
        <dbReference type="SAM" id="SignalP"/>
    </source>
</evidence>
<dbReference type="InterPro" id="IPR036374">
    <property type="entry name" value="OxRdtase_Mopterin-bd_sf"/>
</dbReference>
<feature type="signal peptide" evidence="1">
    <location>
        <begin position="1"/>
        <end position="15"/>
    </location>
</feature>
<sequence length="163" mass="17838">MAALAALAVILPANAAEDVLPAPESEIILVIEGNIKRKNVDETAQFDRAMLESIGTTSFLTSTPWYDNPVEFEGVPLDRLLDAVGATGSEMTAVALNDYQATLPLSDLGEDGAVLALKRDGKYMEIRDKGPLFIVYPYDSDSRLAAEKYYARSVWQISRLVVR</sequence>
<dbReference type="Proteomes" id="UP000291301">
    <property type="component" value="Unassembled WGS sequence"/>
</dbReference>
<dbReference type="AlphaFoldDB" id="A0A4R0PKF4"/>
<dbReference type="SUPFAM" id="SSF56524">
    <property type="entry name" value="Oxidoreductase molybdopterin-binding domain"/>
    <property type="match status" value="1"/>
</dbReference>
<protein>
    <submittedName>
        <fullName evidence="2">Oxidoreductase</fullName>
    </submittedName>
</protein>
<name>A0A4R0PKF4_9HYPH</name>
<keyword evidence="3" id="KW-1185">Reference proteome</keyword>
<feature type="chain" id="PRO_5020509316" evidence="1">
    <location>
        <begin position="16"/>
        <end position="163"/>
    </location>
</feature>
<evidence type="ECO:0000313" key="3">
    <source>
        <dbReference type="Proteomes" id="UP000291301"/>
    </source>
</evidence>
<organism evidence="2 3">
    <name type="scientific">Oricola cellulosilytica</name>
    <dbReference type="NCBI Taxonomy" id="1429082"/>
    <lineage>
        <taxon>Bacteria</taxon>
        <taxon>Pseudomonadati</taxon>
        <taxon>Pseudomonadota</taxon>
        <taxon>Alphaproteobacteria</taxon>
        <taxon>Hyphomicrobiales</taxon>
        <taxon>Ahrensiaceae</taxon>
        <taxon>Oricola</taxon>
    </lineage>
</organism>
<dbReference type="OrthoDB" id="9798763at2"/>
<evidence type="ECO:0000313" key="2">
    <source>
        <dbReference type="EMBL" id="TCD16760.1"/>
    </source>
</evidence>
<comment type="caution">
    <text evidence="2">The sequence shown here is derived from an EMBL/GenBank/DDBJ whole genome shotgun (WGS) entry which is preliminary data.</text>
</comment>
<proteinExistence type="predicted"/>
<gene>
    <name evidence="2" type="ORF">E0D97_03810</name>
</gene>
<dbReference type="Gene3D" id="3.90.420.10">
    <property type="entry name" value="Oxidoreductase, molybdopterin-binding domain"/>
    <property type="match status" value="1"/>
</dbReference>
<accession>A0A4R0PKF4</accession>
<dbReference type="EMBL" id="SJST01000001">
    <property type="protein sequence ID" value="TCD16760.1"/>
    <property type="molecule type" value="Genomic_DNA"/>
</dbReference>
<keyword evidence="1" id="KW-0732">Signal</keyword>
<reference evidence="2 3" key="1">
    <citation type="journal article" date="2015" name="Antonie Van Leeuwenhoek">
        <title>Oricola cellulosilytica gen. nov., sp. nov., a cellulose-degrading bacterium of the family Phyllobacteriaceae isolated from surface seashore water, and emended descriptions of Mesorhizobium loti and Phyllobacterium myrsinacearum.</title>
        <authorList>
            <person name="Hameed A."/>
            <person name="Shahina M."/>
            <person name="Lai W.A."/>
            <person name="Lin S.Y."/>
            <person name="Young L.S."/>
            <person name="Liu Y.C."/>
            <person name="Hsu Y.H."/>
            <person name="Young C.C."/>
        </authorList>
    </citation>
    <scope>NUCLEOTIDE SEQUENCE [LARGE SCALE GENOMIC DNA]</scope>
    <source>
        <strain evidence="2 3">KCTC 52183</strain>
    </source>
</reference>